<dbReference type="EMBL" id="AYYO01000037">
    <property type="protein sequence ID" value="KRM55028.1"/>
    <property type="molecule type" value="Genomic_DNA"/>
</dbReference>
<proteinExistence type="inferred from homology"/>
<comment type="similarity">
    <text evidence="6 7">Belongs to the ATP-dependent AMP-binding enzyme family. DltA subfamily.</text>
</comment>
<dbReference type="RefSeq" id="WP_056975952.1">
    <property type="nucleotide sequence ID" value="NZ_AYYO01000037.1"/>
</dbReference>
<dbReference type="Pfam" id="PF00501">
    <property type="entry name" value="AMP-binding"/>
    <property type="match status" value="1"/>
</dbReference>
<dbReference type="OrthoDB" id="9765680at2"/>
<evidence type="ECO:0000259" key="9">
    <source>
        <dbReference type="Pfam" id="PF13193"/>
    </source>
</evidence>
<dbReference type="NCBIfam" id="TIGR01734">
    <property type="entry name" value="D-ala-DACP-lig"/>
    <property type="match status" value="1"/>
</dbReference>
<dbReference type="PATRIC" id="fig|1291052.5.peg.1775"/>
<dbReference type="GO" id="GO:0005737">
    <property type="term" value="C:cytoplasm"/>
    <property type="evidence" value="ECO:0007669"/>
    <property type="project" value="UniProtKB-SubCell"/>
</dbReference>
<name>A0A0R1ZPD1_9LACO</name>
<sequence>MIKDIITAIDAQSTIHPDRIAYDYCGDTNTYGQLKAASDAIAVAIAKRNVPAGRPIMVYADQHFATIATFLGCVKAGHAYIPVDTHSPSTRLTQIADIAHPALTIATATLPVNLPGQIMLPDELNELVHTPITAAPNPATCCKPVVADDNFYIIFTSGTTGQPKGVQISHDNLLSFVNWMAADFNLPKQPRMLAQAPYSFDLSVMSLYPCLTAGGTLVVLPKEATSDLGALMRLLPTLKLNVWVSTPSFMAMCLLDPNFGAAAQPDLSHIFFCGEELTNQLAGKILARFPGVALYNTYGPTEATVAVSAIQITPELLSRYPRLPIGYAKPGTTIDYREGSTHTEDDQLVGELSITGPGVSKGYLNRPDKTAAAFTDNNGQRSYASGDLGVVAADGLLFYRGRTDFQIKLNGFRIELEEVNHYLNAEPLIKQAVAVPRYNKDKQVKQLVAFVVPMQVVSDALTFTKTLRGQLSAAMMEYMVPQRFIYRDSLPLTPNDKVDVKALISEVNKHA</sequence>
<dbReference type="HAMAP" id="MF_00593">
    <property type="entry name" value="DltA"/>
    <property type="match status" value="1"/>
</dbReference>
<reference evidence="10 11" key="1">
    <citation type="journal article" date="2015" name="Genome Announc.">
        <title>Expanding the biotechnology potential of lactobacilli through comparative genomics of 213 strains and associated genera.</title>
        <authorList>
            <person name="Sun Z."/>
            <person name="Harris H.M."/>
            <person name="McCann A."/>
            <person name="Guo C."/>
            <person name="Argimon S."/>
            <person name="Zhang W."/>
            <person name="Yang X."/>
            <person name="Jeffery I.B."/>
            <person name="Cooney J.C."/>
            <person name="Kagawa T.F."/>
            <person name="Liu W."/>
            <person name="Song Y."/>
            <person name="Salvetti E."/>
            <person name="Wrobel A."/>
            <person name="Rasinkangas P."/>
            <person name="Parkhill J."/>
            <person name="Rea M.C."/>
            <person name="O'Sullivan O."/>
            <person name="Ritari J."/>
            <person name="Douillard F.P."/>
            <person name="Paul Ross R."/>
            <person name="Yang R."/>
            <person name="Briner A.E."/>
            <person name="Felis G.E."/>
            <person name="de Vos W.M."/>
            <person name="Barrangou R."/>
            <person name="Klaenhammer T.R."/>
            <person name="Caufield P.W."/>
            <person name="Cui Y."/>
            <person name="Zhang H."/>
            <person name="O'Toole P.W."/>
        </authorList>
    </citation>
    <scope>NUCLEOTIDE SEQUENCE [LARGE SCALE GENOMIC DNA]</scope>
    <source>
        <strain evidence="10 11">DSM 20505</strain>
    </source>
</reference>
<keyword evidence="4 7" id="KW-0067">ATP-binding</keyword>
<feature type="binding site" evidence="7">
    <location>
        <position position="497"/>
    </location>
    <ligand>
        <name>ATP</name>
        <dbReference type="ChEBI" id="CHEBI:30616"/>
    </ligand>
</feature>
<dbReference type="InterPro" id="IPR044507">
    <property type="entry name" value="DltA-like"/>
</dbReference>
<dbReference type="STRING" id="1291052.FC18_GL001736"/>
<dbReference type="InterPro" id="IPR020845">
    <property type="entry name" value="AMP-binding_CS"/>
</dbReference>
<evidence type="ECO:0000313" key="11">
    <source>
        <dbReference type="Proteomes" id="UP000051679"/>
    </source>
</evidence>
<dbReference type="Proteomes" id="UP000051679">
    <property type="component" value="Unassembled WGS sequence"/>
</dbReference>
<protein>
    <recommendedName>
        <fullName evidence="7">D-alanine--D-alanyl carrier protein ligase</fullName>
        <shortName evidence="7">DCL</shortName>
        <ecNumber evidence="7">6.2.1.54</ecNumber>
    </recommendedName>
    <alternativeName>
        <fullName evidence="7">D-alanine--poly(phosphoribitol) ligase subunit 1</fullName>
    </alternativeName>
    <alternativeName>
        <fullName evidence="7">D-alanine-activating enzyme</fullName>
        <shortName evidence="7">DAE</shortName>
    </alternativeName>
</protein>
<dbReference type="InterPro" id="IPR010072">
    <property type="entry name" value="DltA"/>
</dbReference>
<dbReference type="Pfam" id="PF13193">
    <property type="entry name" value="AMP-binding_C"/>
    <property type="match status" value="1"/>
</dbReference>
<comment type="function">
    <text evidence="5 7">Catalyzes the first step in the D-alanylation of lipoteichoic acid (LTA), the activation of D-alanine and its transfer onto the D-alanyl carrier protein (Dcp) DltC. In an ATP-dependent two-step reaction, forms a high energy D-alanyl-AMP intermediate, followed by transfer of the D-alanyl residue as a thiol ester to the phosphopantheinyl prosthetic group of the Dcp. D-alanylation of LTA plays an important role in modulating the properties of the cell wall in Gram-positive bacteria, influencing the net charge of the cell wall.</text>
</comment>
<accession>A0A0R1ZPD1</accession>
<dbReference type="InterPro" id="IPR000873">
    <property type="entry name" value="AMP-dep_synth/lig_dom"/>
</dbReference>
<feature type="domain" description="AMP-binding enzyme C-terminal" evidence="9">
    <location>
        <begin position="419"/>
        <end position="497"/>
    </location>
</feature>
<dbReference type="InterPro" id="IPR042099">
    <property type="entry name" value="ANL_N_sf"/>
</dbReference>
<dbReference type="UniPathway" id="UPA00556"/>
<evidence type="ECO:0000256" key="1">
    <source>
        <dbReference type="ARBA" id="ARBA00022490"/>
    </source>
</evidence>
<keyword evidence="1 7" id="KW-0963">Cytoplasm</keyword>
<evidence type="ECO:0000256" key="7">
    <source>
        <dbReference type="HAMAP-Rule" id="MF_00593"/>
    </source>
</evidence>
<dbReference type="PANTHER" id="PTHR45398:SF1">
    <property type="entry name" value="ENZYME, PUTATIVE (JCVI)-RELATED"/>
    <property type="match status" value="1"/>
</dbReference>
<dbReference type="GO" id="GO:0047473">
    <property type="term" value="F:D-alanine [D-alanyl carrier protein] ligase activity"/>
    <property type="evidence" value="ECO:0007669"/>
    <property type="project" value="UniProtKB-UniRule"/>
</dbReference>
<comment type="catalytic activity">
    <reaction evidence="7">
        <text>holo-[D-alanyl-carrier protein] + D-alanine + ATP = D-alanyl-[D-alanyl-carrier protein] + AMP + diphosphate</text>
        <dbReference type="Rhea" id="RHEA:55132"/>
        <dbReference type="Rhea" id="RHEA-COMP:14102"/>
        <dbReference type="Rhea" id="RHEA-COMP:14103"/>
        <dbReference type="ChEBI" id="CHEBI:30616"/>
        <dbReference type="ChEBI" id="CHEBI:33019"/>
        <dbReference type="ChEBI" id="CHEBI:57416"/>
        <dbReference type="ChEBI" id="CHEBI:64479"/>
        <dbReference type="ChEBI" id="CHEBI:138620"/>
        <dbReference type="ChEBI" id="CHEBI:456215"/>
        <dbReference type="EC" id="6.2.1.54"/>
    </reaction>
</comment>
<feature type="binding site" evidence="7">
    <location>
        <begin position="156"/>
        <end position="157"/>
    </location>
    <ligand>
        <name>ATP</name>
        <dbReference type="ChEBI" id="CHEBI:30616"/>
    </ligand>
</feature>
<evidence type="ECO:0000259" key="8">
    <source>
        <dbReference type="Pfam" id="PF00501"/>
    </source>
</evidence>
<feature type="binding site" evidence="7">
    <location>
        <position position="305"/>
    </location>
    <ligand>
        <name>D-alanine</name>
        <dbReference type="ChEBI" id="CHEBI:57416"/>
    </ligand>
</feature>
<organism evidence="10 11">
    <name type="scientific">Lacticaseibacillus sharpeae JCM 1186 = DSM 20505</name>
    <dbReference type="NCBI Taxonomy" id="1291052"/>
    <lineage>
        <taxon>Bacteria</taxon>
        <taxon>Bacillati</taxon>
        <taxon>Bacillota</taxon>
        <taxon>Bacilli</taxon>
        <taxon>Lactobacillales</taxon>
        <taxon>Lactobacillaceae</taxon>
        <taxon>Lacticaseibacillus</taxon>
    </lineage>
</organism>
<keyword evidence="3 7" id="KW-0547">Nucleotide-binding</keyword>
<dbReference type="PROSITE" id="PS00455">
    <property type="entry name" value="AMP_BINDING"/>
    <property type="match status" value="1"/>
</dbReference>
<feature type="binding site" evidence="7">
    <location>
        <begin position="399"/>
        <end position="402"/>
    </location>
    <ligand>
        <name>ATP</name>
        <dbReference type="ChEBI" id="CHEBI:30616"/>
    </ligand>
</feature>
<feature type="binding site" evidence="7">
    <location>
        <position position="387"/>
    </location>
    <ligand>
        <name>ATP</name>
        <dbReference type="ChEBI" id="CHEBI:30616"/>
    </ligand>
</feature>
<keyword evidence="11" id="KW-1185">Reference proteome</keyword>
<dbReference type="AlphaFoldDB" id="A0A0R1ZPD1"/>
<comment type="subcellular location">
    <subcellularLocation>
        <location evidence="7">Cytoplasm</location>
    </subcellularLocation>
</comment>
<evidence type="ECO:0000313" key="10">
    <source>
        <dbReference type="EMBL" id="KRM55028.1"/>
    </source>
</evidence>
<dbReference type="Gene3D" id="3.30.300.30">
    <property type="match status" value="1"/>
</dbReference>
<dbReference type="GO" id="GO:0070395">
    <property type="term" value="P:lipoteichoic acid biosynthetic process"/>
    <property type="evidence" value="ECO:0007669"/>
    <property type="project" value="UniProtKB-UniRule"/>
</dbReference>
<evidence type="ECO:0000256" key="6">
    <source>
        <dbReference type="ARBA" id="ARBA00061336"/>
    </source>
</evidence>
<dbReference type="Gene3D" id="3.40.50.12780">
    <property type="entry name" value="N-terminal domain of ligase-like"/>
    <property type="match status" value="1"/>
</dbReference>
<dbReference type="InterPro" id="IPR010071">
    <property type="entry name" value="AA_adenyl_dom"/>
</dbReference>
<gene>
    <name evidence="7" type="primary">dltA</name>
    <name evidence="10" type="ORF">FC18_GL001736</name>
</gene>
<evidence type="ECO:0000256" key="3">
    <source>
        <dbReference type="ARBA" id="ARBA00022741"/>
    </source>
</evidence>
<feature type="binding site" evidence="7">
    <location>
        <begin position="296"/>
        <end position="301"/>
    </location>
    <ligand>
        <name>ATP</name>
        <dbReference type="ChEBI" id="CHEBI:30616"/>
    </ligand>
</feature>
<keyword evidence="2 7" id="KW-0436">Ligase</keyword>
<feature type="domain" description="AMP-dependent synthetase/ligase" evidence="8">
    <location>
        <begin position="11"/>
        <end position="364"/>
    </location>
</feature>
<feature type="binding site" evidence="7">
    <location>
        <position position="497"/>
    </location>
    <ligand>
        <name>D-alanine</name>
        <dbReference type="ChEBI" id="CHEBI:57416"/>
    </ligand>
</feature>
<evidence type="ECO:0000256" key="4">
    <source>
        <dbReference type="ARBA" id="ARBA00022840"/>
    </source>
</evidence>
<comment type="pathway">
    <text evidence="7">Cell wall biogenesis; lipoteichoic acid biosynthesis.</text>
</comment>
<dbReference type="CDD" id="cd05945">
    <property type="entry name" value="DltA"/>
    <property type="match status" value="1"/>
</dbReference>
<dbReference type="SUPFAM" id="SSF56801">
    <property type="entry name" value="Acetyl-CoA synthetase-like"/>
    <property type="match status" value="1"/>
</dbReference>
<feature type="binding site" evidence="7">
    <location>
        <position position="201"/>
    </location>
    <ligand>
        <name>D-alanine</name>
        <dbReference type="ChEBI" id="CHEBI:57416"/>
    </ligand>
</feature>
<dbReference type="InterPro" id="IPR045851">
    <property type="entry name" value="AMP-bd_C_sf"/>
</dbReference>
<dbReference type="NCBIfam" id="TIGR01733">
    <property type="entry name" value="AA-adenyl-dom"/>
    <property type="match status" value="1"/>
</dbReference>
<evidence type="ECO:0000256" key="2">
    <source>
        <dbReference type="ARBA" id="ARBA00022598"/>
    </source>
</evidence>
<evidence type="ECO:0000256" key="5">
    <source>
        <dbReference type="ARBA" id="ARBA00054605"/>
    </source>
</evidence>
<dbReference type="EC" id="6.2.1.54" evidence="7"/>
<comment type="caution">
    <text evidence="10">The sequence shown here is derived from an EMBL/GenBank/DDBJ whole genome shotgun (WGS) entry which is preliminary data.</text>
</comment>
<dbReference type="GO" id="GO:0005524">
    <property type="term" value="F:ATP binding"/>
    <property type="evidence" value="ECO:0007669"/>
    <property type="project" value="UniProtKB-KW"/>
</dbReference>
<dbReference type="PANTHER" id="PTHR45398">
    <property type="match status" value="1"/>
</dbReference>
<dbReference type="NCBIfam" id="NF003417">
    <property type="entry name" value="PRK04813.1"/>
    <property type="match status" value="1"/>
</dbReference>
<dbReference type="InterPro" id="IPR025110">
    <property type="entry name" value="AMP-bd_C"/>
</dbReference>
<dbReference type="FunFam" id="3.30.300.30:FF:000012">
    <property type="entry name" value="D-alanine--D-alanyl carrier protein ligase"/>
    <property type="match status" value="1"/>
</dbReference>